<dbReference type="CDD" id="cd09868">
    <property type="entry name" value="PIN_XPG_RAD2"/>
    <property type="match status" value="2"/>
</dbReference>
<dbReference type="GO" id="GO:0006289">
    <property type="term" value="P:nucleotide-excision repair"/>
    <property type="evidence" value="ECO:0007669"/>
    <property type="project" value="InterPro"/>
</dbReference>
<comment type="subcellular location">
    <subcellularLocation>
        <location evidence="2">Nucleus</location>
    </subcellularLocation>
</comment>
<dbReference type="RefSeq" id="XP_031863325.1">
    <property type="nucleotide sequence ID" value="XM_032002388.1"/>
</dbReference>
<reference evidence="14" key="1">
    <citation type="submission" date="2017-08" db="EMBL/GenBank/DDBJ databases">
        <authorList>
            <person name="Cuomo C."/>
            <person name="Billmyre B."/>
            <person name="Heitman J."/>
        </authorList>
    </citation>
    <scope>NUCLEOTIDE SEQUENCE</scope>
    <source>
        <strain evidence="14">CBS 12478</strain>
    </source>
</reference>
<evidence type="ECO:0000313" key="14">
    <source>
        <dbReference type="EMBL" id="WWD17238.1"/>
    </source>
</evidence>
<feature type="region of interest" description="Disordered" evidence="13">
    <location>
        <begin position="1203"/>
        <end position="1323"/>
    </location>
</feature>
<evidence type="ECO:0000256" key="2">
    <source>
        <dbReference type="ARBA" id="ARBA00004123"/>
    </source>
</evidence>
<feature type="region of interest" description="Disordered" evidence="13">
    <location>
        <begin position="355"/>
        <end position="398"/>
    </location>
</feature>
<proteinExistence type="inferred from homology"/>
<dbReference type="PROSITE" id="PS00842">
    <property type="entry name" value="XPG_2"/>
    <property type="match status" value="1"/>
</dbReference>
<keyword evidence="11" id="KW-0539">Nucleus</keyword>
<keyword evidence="10" id="KW-0234">DNA repair</keyword>
<dbReference type="SMART" id="SM00485">
    <property type="entry name" value="XPGN"/>
    <property type="match status" value="1"/>
</dbReference>
<dbReference type="InterPro" id="IPR019974">
    <property type="entry name" value="XPG_CS"/>
</dbReference>
<dbReference type="Pfam" id="PF00867">
    <property type="entry name" value="XPG_I"/>
    <property type="match status" value="1"/>
</dbReference>
<feature type="compositionally biased region" description="Acidic residues" evidence="13">
    <location>
        <begin position="502"/>
        <end position="518"/>
    </location>
</feature>
<evidence type="ECO:0000256" key="8">
    <source>
        <dbReference type="ARBA" id="ARBA00022801"/>
    </source>
</evidence>
<keyword evidence="15" id="KW-1185">Reference proteome</keyword>
<dbReference type="FunFam" id="3.40.50.1010:FF:000046">
    <property type="entry name" value="RAD2p Single-stranded DNA endonuclease"/>
    <property type="match status" value="1"/>
</dbReference>
<dbReference type="GO" id="GO:0005634">
    <property type="term" value="C:nucleus"/>
    <property type="evidence" value="ECO:0007669"/>
    <property type="project" value="UniProtKB-SubCell"/>
</dbReference>
<dbReference type="PRINTS" id="PR00853">
    <property type="entry name" value="XPGRADSUPER"/>
</dbReference>
<feature type="region of interest" description="Disordered" evidence="13">
    <location>
        <begin position="487"/>
        <end position="583"/>
    </location>
</feature>
<keyword evidence="8" id="KW-0378">Hydrolase</keyword>
<evidence type="ECO:0000256" key="11">
    <source>
        <dbReference type="ARBA" id="ARBA00023242"/>
    </source>
</evidence>
<feature type="compositionally biased region" description="Polar residues" evidence="13">
    <location>
        <begin position="660"/>
        <end position="670"/>
    </location>
</feature>
<dbReference type="Proteomes" id="UP000322225">
    <property type="component" value="Chromosome 3"/>
</dbReference>
<feature type="compositionally biased region" description="Acidic residues" evidence="13">
    <location>
        <begin position="363"/>
        <end position="384"/>
    </location>
</feature>
<evidence type="ECO:0000256" key="5">
    <source>
        <dbReference type="ARBA" id="ARBA00022723"/>
    </source>
</evidence>
<dbReference type="OrthoDB" id="31113at2759"/>
<feature type="compositionally biased region" description="Acidic residues" evidence="13">
    <location>
        <begin position="537"/>
        <end position="549"/>
    </location>
</feature>
<dbReference type="InterPro" id="IPR006086">
    <property type="entry name" value="XPG-I_dom"/>
</dbReference>
<dbReference type="PRINTS" id="PR00066">
    <property type="entry name" value="XRODRMPGMNTG"/>
</dbReference>
<dbReference type="GO" id="GO:0046872">
    <property type="term" value="F:metal ion binding"/>
    <property type="evidence" value="ECO:0007669"/>
    <property type="project" value="UniProtKB-KW"/>
</dbReference>
<dbReference type="InterPro" id="IPR003903">
    <property type="entry name" value="UIM_dom"/>
</dbReference>
<feature type="compositionally biased region" description="Pro residues" evidence="13">
    <location>
        <begin position="680"/>
        <end position="693"/>
    </location>
</feature>
<evidence type="ECO:0000256" key="9">
    <source>
        <dbReference type="ARBA" id="ARBA00022842"/>
    </source>
</evidence>
<dbReference type="InterPro" id="IPR006085">
    <property type="entry name" value="XPG_DNA_repair_N"/>
</dbReference>
<comment type="similarity">
    <text evidence="3">Belongs to the XPG/RAD2 endonuclease family. XPG subfamily.</text>
</comment>
<dbReference type="SMART" id="SM00279">
    <property type="entry name" value="HhH2"/>
    <property type="match status" value="1"/>
</dbReference>
<organism evidence="14 15">
    <name type="scientific">Kwoniella shandongensis</name>
    <dbReference type="NCBI Taxonomy" id="1734106"/>
    <lineage>
        <taxon>Eukaryota</taxon>
        <taxon>Fungi</taxon>
        <taxon>Dikarya</taxon>
        <taxon>Basidiomycota</taxon>
        <taxon>Agaricomycotina</taxon>
        <taxon>Tremellomycetes</taxon>
        <taxon>Tremellales</taxon>
        <taxon>Cryptococcaceae</taxon>
        <taxon>Kwoniella</taxon>
    </lineage>
</organism>
<feature type="region of interest" description="Disordered" evidence="13">
    <location>
        <begin position="160"/>
        <end position="208"/>
    </location>
</feature>
<evidence type="ECO:0000256" key="7">
    <source>
        <dbReference type="ARBA" id="ARBA00022763"/>
    </source>
</evidence>
<evidence type="ECO:0000256" key="1">
    <source>
        <dbReference type="ARBA" id="ARBA00001946"/>
    </source>
</evidence>
<dbReference type="EMBL" id="CP144053">
    <property type="protein sequence ID" value="WWD17238.1"/>
    <property type="molecule type" value="Genomic_DNA"/>
</dbReference>
<dbReference type="GO" id="GO:0003697">
    <property type="term" value="F:single-stranded DNA binding"/>
    <property type="evidence" value="ECO:0007669"/>
    <property type="project" value="InterPro"/>
</dbReference>
<keyword evidence="9" id="KW-0460">Magnesium</keyword>
<feature type="compositionally biased region" description="Polar residues" evidence="13">
    <location>
        <begin position="637"/>
        <end position="648"/>
    </location>
</feature>
<dbReference type="Gene3D" id="3.40.50.1010">
    <property type="entry name" value="5'-nuclease"/>
    <property type="match status" value="2"/>
</dbReference>
<feature type="region of interest" description="Disordered" evidence="13">
    <location>
        <begin position="121"/>
        <end position="147"/>
    </location>
</feature>
<dbReference type="PANTHER" id="PTHR16171:SF7">
    <property type="entry name" value="DNA REPAIR PROTEIN RAD2"/>
    <property type="match status" value="1"/>
</dbReference>
<comment type="cofactor">
    <cofactor evidence="1">
        <name>Mg(2+)</name>
        <dbReference type="ChEBI" id="CHEBI:18420"/>
    </cofactor>
</comment>
<dbReference type="FunFam" id="1.10.150.20:FF:000030">
    <property type="entry name" value="Flap endonuclease GEN-like 1"/>
    <property type="match status" value="1"/>
</dbReference>
<feature type="region of interest" description="Disordered" evidence="13">
    <location>
        <begin position="427"/>
        <end position="448"/>
    </location>
</feature>
<evidence type="ECO:0000256" key="4">
    <source>
        <dbReference type="ARBA" id="ARBA00022722"/>
    </source>
</evidence>
<keyword evidence="7" id="KW-0227">DNA damage</keyword>
<keyword evidence="4" id="KW-0540">Nuclease</keyword>
<dbReference type="InterPro" id="IPR029060">
    <property type="entry name" value="PIN-like_dom_sf"/>
</dbReference>
<dbReference type="InterPro" id="IPR001044">
    <property type="entry name" value="XPG/Rad2_eukaryotes"/>
</dbReference>
<evidence type="ECO:0000256" key="3">
    <source>
        <dbReference type="ARBA" id="ARBA00005283"/>
    </source>
</evidence>
<dbReference type="PROSITE" id="PS50330">
    <property type="entry name" value="UIM"/>
    <property type="match status" value="1"/>
</dbReference>
<accession>A0A5M6C5H3</accession>
<dbReference type="InterPro" id="IPR008918">
    <property type="entry name" value="HhH2"/>
</dbReference>
<feature type="region of interest" description="Disordered" evidence="13">
    <location>
        <begin position="717"/>
        <end position="736"/>
    </location>
</feature>
<dbReference type="KEGG" id="ksn:43586501"/>
<feature type="region of interest" description="Disordered" evidence="13">
    <location>
        <begin position="744"/>
        <end position="869"/>
    </location>
</feature>
<feature type="region of interest" description="Disordered" evidence="13">
    <location>
        <begin position="608"/>
        <end position="709"/>
    </location>
</feature>
<evidence type="ECO:0000256" key="6">
    <source>
        <dbReference type="ARBA" id="ARBA00022759"/>
    </source>
</evidence>
<feature type="compositionally biased region" description="Polar residues" evidence="13">
    <location>
        <begin position="780"/>
        <end position="794"/>
    </location>
</feature>
<dbReference type="PANTHER" id="PTHR16171">
    <property type="entry name" value="DNA REPAIR PROTEIN COMPLEMENTING XP-G CELLS-RELATED"/>
    <property type="match status" value="1"/>
</dbReference>
<name>A0A5M6C5H3_9TREE</name>
<feature type="compositionally biased region" description="Acidic residues" evidence="13">
    <location>
        <begin position="811"/>
        <end position="824"/>
    </location>
</feature>
<feature type="compositionally biased region" description="Polar residues" evidence="13">
    <location>
        <begin position="1314"/>
        <end position="1323"/>
    </location>
</feature>
<dbReference type="GeneID" id="43586501"/>
<evidence type="ECO:0000256" key="12">
    <source>
        <dbReference type="ARBA" id="ARBA00038112"/>
    </source>
</evidence>
<dbReference type="GO" id="GO:0048256">
    <property type="term" value="F:flap endonuclease activity"/>
    <property type="evidence" value="ECO:0007669"/>
    <property type="project" value="UniProtKB-ARBA"/>
</dbReference>
<dbReference type="PROSITE" id="PS00841">
    <property type="entry name" value="XPG_1"/>
    <property type="match status" value="1"/>
</dbReference>
<evidence type="ECO:0000256" key="10">
    <source>
        <dbReference type="ARBA" id="ARBA00023204"/>
    </source>
</evidence>
<protein>
    <submittedName>
        <fullName evidence="14">Uncharacterized protein</fullName>
    </submittedName>
</protein>
<dbReference type="Gene3D" id="1.10.150.20">
    <property type="entry name" value="5' to 3' exonuclease, C-terminal subdomain"/>
    <property type="match status" value="1"/>
</dbReference>
<feature type="compositionally biased region" description="Acidic residues" evidence="13">
    <location>
        <begin position="614"/>
        <end position="626"/>
    </location>
</feature>
<feature type="compositionally biased region" description="Polar residues" evidence="13">
    <location>
        <begin position="843"/>
        <end position="853"/>
    </location>
</feature>
<dbReference type="SUPFAM" id="SSF47807">
    <property type="entry name" value="5' to 3' exonuclease, C-terminal subdomain"/>
    <property type="match status" value="1"/>
</dbReference>
<dbReference type="SMART" id="SM00484">
    <property type="entry name" value="XPGI"/>
    <property type="match status" value="1"/>
</dbReference>
<sequence length="1323" mass="145897">MGVKGLWSLLNPVARPVQLESMEGKRLAIDSSIWLYQFQATMRDKDGRVLVNAHVLGFLRRINKLLFHGIKPVFVFDGGAPALKRATIAERKKKKAGAAANHAKVAEKLFAAQMRREAVKAAQAAQEQREARSAAASASRYPDEAGEQIAEDAVYLEELEGRPGPSRPRPVERASSSQASAANPMGEVPTDPEKRRKHFKKHDPYRLPETTMPIASTTEKPDARLATEEELKQFIDDVHPEDIDVESPEFRALPTEVQYEIIGDLRVRSRQQSHRRLADMLRAAPTALDFSMAQIKHLSQRNALTQQLLTVTDMVGKAHLTIPVRIASERNREYVLVKRGEDEGGGWALGIREGSKEKPIVLDPEEPKEEEESDLDYSDSDVEEVPNPKQPAMDAELREHRRREVLEAIAARYAPKRVTKRSLDITVKPFGNTRQPGSKPLFDAQEEDDEPIVPTANDEALALALQQEELGSDEEEVDVDLARALALSRRETERRSRSVTVEEQDSYDDEDDDMEEVELVPSGRTTPVNIEEGGTPIEEEDTDEEEFEEVSTPSMSVTSMTGMVPESQPESSHAPPIFTPDDTVVPLITARQTVETSKTTDALQKTKDAPIVVDVEDDEDDDDEPLFVDAKKGSIDVETSSRSTQRQDASLAPPKPTAVPVSTPNGNVSSSRKEVEAVPLPRPAAEPTPPKPRPIQRMPSATVKPSPLRMVIQPASSPISVDTEDEPTSIPPPPPIEAAAAAAATSINKPSQPRLHQAASTEMLKPQAFPPPRPVPVQNIRRTSSLATAVSGETSFDEEVIQSPTRYDSDNSGDEDEEQADDADDSRSVEWSQSPPAIPRPALQTTKSTSTIPSEVEDEDGDMGPGDMAAEEDDYARFMAQIKNRDLNEVRTEIDDEIRVLNSANKVAMRDSDEITQTMIMQIQTLLRHFGIPYITAPMEAEAQCAKLAELGLVDGIITDDSDVFLFGGIQCFKNIFNDSKYAECFLSADIERELSLSRERLISLAYLLGSDYTIGLPGVGPVVALELLSNFPGERGVDQFKEWWIKVQRGVDKEDESATKWKKSFKKRYGTSIYLTADWPNPLVREAYKYPTTDESEEPFHWGFPKLSALRTYLHEELSWSISKVDDELTPIVQRIARRGKNGALNKQGTLDPFFDLSVGSGNYAPRRRTTANVSKRLMAVIKQFREAEARVKGQDVEGWDVMMQDLDEEDPKGRGTGKRRIKESTGEEGAEEGVKKRRVSNASRGSGRGRKRAGTASSVSVSEIGDGVESEAGSSTSGRGKGRTRGRGGSTRGRGRGGKDKQVETTAAAGVNTAQIDATDL</sequence>
<keyword evidence="6" id="KW-0255">Endonuclease</keyword>
<evidence type="ECO:0000256" key="13">
    <source>
        <dbReference type="SAM" id="MobiDB-lite"/>
    </source>
</evidence>
<dbReference type="SUPFAM" id="SSF88723">
    <property type="entry name" value="PIN domain-like"/>
    <property type="match status" value="1"/>
</dbReference>
<dbReference type="InterPro" id="IPR006084">
    <property type="entry name" value="XPG/Rad2"/>
</dbReference>
<keyword evidence="5" id="KW-0479">Metal-binding</keyword>
<evidence type="ECO:0000313" key="15">
    <source>
        <dbReference type="Proteomes" id="UP000322225"/>
    </source>
</evidence>
<comment type="similarity">
    <text evidence="12">Belongs to the XPG/RAD2 endonuclease family. GEN subfamily.</text>
</comment>
<gene>
    <name evidence="14" type="ORF">CI109_101676</name>
</gene>
<dbReference type="InterPro" id="IPR036279">
    <property type="entry name" value="5-3_exonuclease_C_sf"/>
</dbReference>
<dbReference type="CDD" id="cd09904">
    <property type="entry name" value="H3TH_XPG"/>
    <property type="match status" value="1"/>
</dbReference>
<reference evidence="14" key="2">
    <citation type="submission" date="2024-01" db="EMBL/GenBank/DDBJ databases">
        <title>Comparative genomics of Cryptococcus and Kwoniella reveals pathogenesis evolution and contrasting modes of karyotype evolution via chromosome fusion or intercentromeric recombination.</title>
        <authorList>
            <person name="Coelho M.A."/>
            <person name="David-Palma M."/>
            <person name="Shea T."/>
            <person name="Bowers K."/>
            <person name="McGinley-Smith S."/>
            <person name="Mohammad A.W."/>
            <person name="Gnirke A."/>
            <person name="Yurkov A.M."/>
            <person name="Nowrousian M."/>
            <person name="Sun S."/>
            <person name="Cuomo C.A."/>
            <person name="Heitman J."/>
        </authorList>
    </citation>
    <scope>NUCLEOTIDE SEQUENCE</scope>
    <source>
        <strain evidence="14">CBS 12478</strain>
    </source>
</reference>
<dbReference type="Pfam" id="PF00752">
    <property type="entry name" value="XPG_N"/>
    <property type="match status" value="1"/>
</dbReference>
<feature type="compositionally biased region" description="Low complexity" evidence="13">
    <location>
        <begin position="550"/>
        <end position="565"/>
    </location>
</feature>